<dbReference type="PANTHER" id="PTHR43313:SF50">
    <property type="entry name" value="GH26015P"/>
    <property type="match status" value="1"/>
</dbReference>
<sequence length="324" mass="36629">MLNCAVLSFLIVLISIYWIVKKIYAYYGSKPLTKLNERYIFITGCDSGFGRVSALKFHSMNIQVIAGCLTEEGKNCMIKNGIKSIIIDVRDGKSVDDAVKYVENLLPSNRGLWSLINNAGILDPMGHTDWLNINDYRDVFEVNTFGLIQTSLKFLHLIKKDKGRIINVSSCAGRCALPFTGPYSSSKHAVEGFSDCLRREMKDWGVSVHIIEPGAFKTSILNIQHKLLERFSKLSSHLHKHYGKEYQEKFLDSFQKSCEKDCTTDLGFLVDCYVHAVTAKIPKYRYVVGRGSYLLGFLGSHIEETIVDMFLNVISEYPKPKIGI</sequence>
<feature type="transmembrane region" description="Helical" evidence="3">
    <location>
        <begin position="6"/>
        <end position="24"/>
    </location>
</feature>
<dbReference type="GO" id="GO:0016491">
    <property type="term" value="F:oxidoreductase activity"/>
    <property type="evidence" value="ECO:0007669"/>
    <property type="project" value="UniProtKB-KW"/>
</dbReference>
<proteinExistence type="inferred from homology"/>
<keyword evidence="3" id="KW-0472">Membrane</keyword>
<dbReference type="PRINTS" id="PR00080">
    <property type="entry name" value="SDRFAMILY"/>
</dbReference>
<keyword evidence="3" id="KW-0812">Transmembrane</keyword>
<gene>
    <name evidence="4" type="ORF">DGYR_LOCUS13069</name>
</gene>
<evidence type="ECO:0000313" key="5">
    <source>
        <dbReference type="Proteomes" id="UP000549394"/>
    </source>
</evidence>
<dbReference type="InterPro" id="IPR002347">
    <property type="entry name" value="SDR_fam"/>
</dbReference>
<dbReference type="InterPro" id="IPR020904">
    <property type="entry name" value="Sc_DH/Rdtase_CS"/>
</dbReference>
<comment type="caution">
    <text evidence="4">The sequence shown here is derived from an EMBL/GenBank/DDBJ whole genome shotgun (WGS) entry which is preliminary data.</text>
</comment>
<comment type="similarity">
    <text evidence="2">Belongs to the short-chain dehydrogenases/reductases (SDR) family.</text>
</comment>
<evidence type="ECO:0000313" key="4">
    <source>
        <dbReference type="EMBL" id="CAD5125738.1"/>
    </source>
</evidence>
<dbReference type="EMBL" id="CAJFCJ010000028">
    <property type="protein sequence ID" value="CAD5125738.1"/>
    <property type="molecule type" value="Genomic_DNA"/>
</dbReference>
<evidence type="ECO:0000256" key="1">
    <source>
        <dbReference type="ARBA" id="ARBA00023002"/>
    </source>
</evidence>
<dbReference type="InterPro" id="IPR036291">
    <property type="entry name" value="NAD(P)-bd_dom_sf"/>
</dbReference>
<dbReference type="OrthoDB" id="5296at2759"/>
<keyword evidence="5" id="KW-1185">Reference proteome</keyword>
<dbReference type="PRINTS" id="PR00081">
    <property type="entry name" value="GDHRDH"/>
</dbReference>
<dbReference type="AlphaFoldDB" id="A0A7I8WC37"/>
<evidence type="ECO:0000256" key="3">
    <source>
        <dbReference type="SAM" id="Phobius"/>
    </source>
</evidence>
<keyword evidence="3" id="KW-1133">Transmembrane helix</keyword>
<name>A0A7I8WC37_9ANNE</name>
<dbReference type="PROSITE" id="PS00061">
    <property type="entry name" value="ADH_SHORT"/>
    <property type="match status" value="1"/>
</dbReference>
<evidence type="ECO:0000256" key="2">
    <source>
        <dbReference type="RuleBase" id="RU000363"/>
    </source>
</evidence>
<reference evidence="4 5" key="1">
    <citation type="submission" date="2020-08" db="EMBL/GenBank/DDBJ databases">
        <authorList>
            <person name="Hejnol A."/>
        </authorList>
    </citation>
    <scope>NUCLEOTIDE SEQUENCE [LARGE SCALE GENOMIC DNA]</scope>
</reference>
<keyword evidence="1" id="KW-0560">Oxidoreductase</keyword>
<dbReference type="PANTHER" id="PTHR43313">
    <property type="entry name" value="SHORT-CHAIN DEHYDROGENASE/REDUCTASE FAMILY 9C"/>
    <property type="match status" value="1"/>
</dbReference>
<dbReference type="Proteomes" id="UP000549394">
    <property type="component" value="Unassembled WGS sequence"/>
</dbReference>
<accession>A0A7I8WC37</accession>
<dbReference type="GO" id="GO:0008202">
    <property type="term" value="P:steroid metabolic process"/>
    <property type="evidence" value="ECO:0007669"/>
    <property type="project" value="TreeGrafter"/>
</dbReference>
<organism evidence="4 5">
    <name type="scientific">Dimorphilus gyrociliatus</name>
    <dbReference type="NCBI Taxonomy" id="2664684"/>
    <lineage>
        <taxon>Eukaryota</taxon>
        <taxon>Metazoa</taxon>
        <taxon>Spiralia</taxon>
        <taxon>Lophotrochozoa</taxon>
        <taxon>Annelida</taxon>
        <taxon>Polychaeta</taxon>
        <taxon>Polychaeta incertae sedis</taxon>
        <taxon>Dinophilidae</taxon>
        <taxon>Dimorphilus</taxon>
    </lineage>
</organism>
<protein>
    <submittedName>
        <fullName evidence="4">DgyrCDS13947</fullName>
    </submittedName>
</protein>
<dbReference type="SUPFAM" id="SSF51735">
    <property type="entry name" value="NAD(P)-binding Rossmann-fold domains"/>
    <property type="match status" value="1"/>
</dbReference>
<dbReference type="Pfam" id="PF00106">
    <property type="entry name" value="adh_short"/>
    <property type="match status" value="1"/>
</dbReference>
<dbReference type="Gene3D" id="3.40.50.720">
    <property type="entry name" value="NAD(P)-binding Rossmann-like Domain"/>
    <property type="match status" value="1"/>
</dbReference>